<sequence length="80" mass="8861">MDANSVHTPKWAMLVLIEFGPSSFFHFQVKKHCSTSDSENFYCCPPTVSWIAAAAGVASLNGDNDLSRDHTRYACHWAAL</sequence>
<keyword evidence="2" id="KW-1185">Reference proteome</keyword>
<protein>
    <submittedName>
        <fullName evidence="1">Uncharacterized protein</fullName>
    </submittedName>
</protein>
<gene>
    <name evidence="1" type="ORF">M378DRAFT_682138</name>
</gene>
<dbReference type="InParanoid" id="A0A0C2XJD6"/>
<dbReference type="HOGENOM" id="CLU_2589229_0_0_1"/>
<dbReference type="EMBL" id="KN818225">
    <property type="protein sequence ID" value="KIL69556.1"/>
    <property type="molecule type" value="Genomic_DNA"/>
</dbReference>
<reference evidence="1 2" key="1">
    <citation type="submission" date="2014-04" db="EMBL/GenBank/DDBJ databases">
        <title>Evolutionary Origins and Diversification of the Mycorrhizal Mutualists.</title>
        <authorList>
            <consortium name="DOE Joint Genome Institute"/>
            <consortium name="Mycorrhizal Genomics Consortium"/>
            <person name="Kohler A."/>
            <person name="Kuo A."/>
            <person name="Nagy L.G."/>
            <person name="Floudas D."/>
            <person name="Copeland A."/>
            <person name="Barry K.W."/>
            <person name="Cichocki N."/>
            <person name="Veneault-Fourrey C."/>
            <person name="LaButti K."/>
            <person name="Lindquist E.A."/>
            <person name="Lipzen A."/>
            <person name="Lundell T."/>
            <person name="Morin E."/>
            <person name="Murat C."/>
            <person name="Riley R."/>
            <person name="Ohm R."/>
            <person name="Sun H."/>
            <person name="Tunlid A."/>
            <person name="Henrissat B."/>
            <person name="Grigoriev I.V."/>
            <person name="Hibbett D.S."/>
            <person name="Martin F."/>
        </authorList>
    </citation>
    <scope>NUCLEOTIDE SEQUENCE [LARGE SCALE GENOMIC DNA]</scope>
    <source>
        <strain evidence="1 2">Koide BX008</strain>
    </source>
</reference>
<proteinExistence type="predicted"/>
<name>A0A0C2XJD6_AMAMK</name>
<organism evidence="1 2">
    <name type="scientific">Amanita muscaria (strain Koide BX008)</name>
    <dbReference type="NCBI Taxonomy" id="946122"/>
    <lineage>
        <taxon>Eukaryota</taxon>
        <taxon>Fungi</taxon>
        <taxon>Dikarya</taxon>
        <taxon>Basidiomycota</taxon>
        <taxon>Agaricomycotina</taxon>
        <taxon>Agaricomycetes</taxon>
        <taxon>Agaricomycetidae</taxon>
        <taxon>Agaricales</taxon>
        <taxon>Pluteineae</taxon>
        <taxon>Amanitaceae</taxon>
        <taxon>Amanita</taxon>
    </lineage>
</organism>
<evidence type="ECO:0000313" key="1">
    <source>
        <dbReference type="EMBL" id="KIL69556.1"/>
    </source>
</evidence>
<dbReference type="AlphaFoldDB" id="A0A0C2XJD6"/>
<accession>A0A0C2XJD6</accession>
<evidence type="ECO:0000313" key="2">
    <source>
        <dbReference type="Proteomes" id="UP000054549"/>
    </source>
</evidence>
<dbReference type="Proteomes" id="UP000054549">
    <property type="component" value="Unassembled WGS sequence"/>
</dbReference>